<dbReference type="Gene3D" id="1.10.10.60">
    <property type="entry name" value="Homeodomain-like"/>
    <property type="match status" value="1"/>
</dbReference>
<dbReference type="RefSeq" id="WP_153361883.1">
    <property type="nucleotide sequence ID" value="NZ_JABGDC010000206.1"/>
</dbReference>
<evidence type="ECO:0000259" key="4">
    <source>
        <dbReference type="PROSITE" id="PS01124"/>
    </source>
</evidence>
<dbReference type="Pfam" id="PF12833">
    <property type="entry name" value="HTH_18"/>
    <property type="match status" value="1"/>
</dbReference>
<dbReference type="PANTHER" id="PTHR46796">
    <property type="entry name" value="HTH-TYPE TRANSCRIPTIONAL ACTIVATOR RHAS-RELATED"/>
    <property type="match status" value="1"/>
</dbReference>
<evidence type="ECO:0000256" key="1">
    <source>
        <dbReference type="ARBA" id="ARBA00023015"/>
    </source>
</evidence>
<dbReference type="InterPro" id="IPR050204">
    <property type="entry name" value="AraC_XylS_family_regulators"/>
</dbReference>
<feature type="domain" description="HTH araC/xylS-type" evidence="4">
    <location>
        <begin position="212"/>
        <end position="313"/>
    </location>
</feature>
<keyword evidence="6" id="KW-1185">Reference proteome</keyword>
<dbReference type="PRINTS" id="PR00032">
    <property type="entry name" value="HTHARAC"/>
</dbReference>
<dbReference type="InterPro" id="IPR009057">
    <property type="entry name" value="Homeodomain-like_sf"/>
</dbReference>
<dbReference type="SUPFAM" id="SSF46689">
    <property type="entry name" value="Homeodomain-like"/>
    <property type="match status" value="1"/>
</dbReference>
<organism evidence="5 6">
    <name type="scientific">Modestobacter roseus</name>
    <dbReference type="NCBI Taxonomy" id="1181884"/>
    <lineage>
        <taxon>Bacteria</taxon>
        <taxon>Bacillati</taxon>
        <taxon>Actinomycetota</taxon>
        <taxon>Actinomycetes</taxon>
        <taxon>Geodermatophilales</taxon>
        <taxon>Geodermatophilaceae</taxon>
        <taxon>Modestobacter</taxon>
    </lineage>
</organism>
<comment type="caution">
    <text evidence="5">The sequence shown here is derived from an EMBL/GenBank/DDBJ whole genome shotgun (WGS) entry which is preliminary data.</text>
</comment>
<dbReference type="PANTHER" id="PTHR46796:SF6">
    <property type="entry name" value="ARAC SUBFAMILY"/>
    <property type="match status" value="1"/>
</dbReference>
<dbReference type="InterPro" id="IPR020449">
    <property type="entry name" value="Tscrpt_reg_AraC-type_HTH"/>
</dbReference>
<protein>
    <submittedName>
        <fullName evidence="5">AraC-like DNA-binding protein</fullName>
    </submittedName>
</protein>
<gene>
    <name evidence="5" type="ORF">JD78_01288</name>
</gene>
<name>A0A562IPP1_9ACTN</name>
<keyword evidence="3" id="KW-0804">Transcription</keyword>
<evidence type="ECO:0000256" key="2">
    <source>
        <dbReference type="ARBA" id="ARBA00023125"/>
    </source>
</evidence>
<reference evidence="5 6" key="1">
    <citation type="submission" date="2019-07" db="EMBL/GenBank/DDBJ databases">
        <title>R&amp;d 2014.</title>
        <authorList>
            <person name="Klenk H.-P."/>
        </authorList>
    </citation>
    <scope>NUCLEOTIDE SEQUENCE [LARGE SCALE GENOMIC DNA]</scope>
    <source>
        <strain evidence="5 6">DSM 45764</strain>
    </source>
</reference>
<evidence type="ECO:0000256" key="3">
    <source>
        <dbReference type="ARBA" id="ARBA00023163"/>
    </source>
</evidence>
<dbReference type="AlphaFoldDB" id="A0A562IPP1"/>
<dbReference type="InterPro" id="IPR035418">
    <property type="entry name" value="AraC-bd_2"/>
</dbReference>
<dbReference type="GO" id="GO:0043565">
    <property type="term" value="F:sequence-specific DNA binding"/>
    <property type="evidence" value="ECO:0007669"/>
    <property type="project" value="InterPro"/>
</dbReference>
<dbReference type="SMART" id="SM00342">
    <property type="entry name" value="HTH_ARAC"/>
    <property type="match status" value="1"/>
</dbReference>
<sequence>MVQPVAGALAVSVASSFTEWQDLVSRSFVPLSITRRRPAPFRAVLQSRELRDATLCRISAASHTVRRTQALIGSAQPVHVKLSVQLAGTCLLVQDGREAVLTPGDLAVYDTSRPYTLAFDEDVESMVLMFPRDLLDLPADLIGQLTAVRMAADAGLARVVSPFLSQLAQHMDQVSGPSGLRLAHSALDLVSTLLGEQLGADREADPHRRLVTRIRAYIEANLGDPDLCPDKVAAAHHISTRHLHNVFSAEGTTVAAWIRARRLEHCRRDLLDPLQSDRTVAALAARRGFSDPTHFSRAFKEAFDLSPSAYRHLAAG</sequence>
<accession>A0A562IPP1</accession>
<dbReference type="Pfam" id="PF14525">
    <property type="entry name" value="AraC_binding_2"/>
    <property type="match status" value="1"/>
</dbReference>
<keyword evidence="1" id="KW-0805">Transcription regulation</keyword>
<evidence type="ECO:0000313" key="5">
    <source>
        <dbReference type="EMBL" id="TWH72766.1"/>
    </source>
</evidence>
<evidence type="ECO:0000313" key="6">
    <source>
        <dbReference type="Proteomes" id="UP000321490"/>
    </source>
</evidence>
<dbReference type="OrthoDB" id="9799345at2"/>
<keyword evidence="2 5" id="KW-0238">DNA-binding</keyword>
<dbReference type="Proteomes" id="UP000321490">
    <property type="component" value="Unassembled WGS sequence"/>
</dbReference>
<dbReference type="EMBL" id="VLKF01000001">
    <property type="protein sequence ID" value="TWH72766.1"/>
    <property type="molecule type" value="Genomic_DNA"/>
</dbReference>
<dbReference type="InterPro" id="IPR018060">
    <property type="entry name" value="HTH_AraC"/>
</dbReference>
<dbReference type="GO" id="GO:0003700">
    <property type="term" value="F:DNA-binding transcription factor activity"/>
    <property type="evidence" value="ECO:0007669"/>
    <property type="project" value="InterPro"/>
</dbReference>
<dbReference type="PROSITE" id="PS01124">
    <property type="entry name" value="HTH_ARAC_FAMILY_2"/>
    <property type="match status" value="1"/>
</dbReference>
<proteinExistence type="predicted"/>